<evidence type="ECO:0000256" key="1">
    <source>
        <dbReference type="SAM" id="Phobius"/>
    </source>
</evidence>
<comment type="caution">
    <text evidence="3">The sequence shown here is derived from an EMBL/GenBank/DDBJ whole genome shotgun (WGS) entry which is preliminary data.</text>
</comment>
<accession>A0A9X3HE71</accession>
<dbReference type="GO" id="GO:0016020">
    <property type="term" value="C:membrane"/>
    <property type="evidence" value="ECO:0007669"/>
    <property type="project" value="InterPro"/>
</dbReference>
<evidence type="ECO:0000259" key="2">
    <source>
        <dbReference type="Pfam" id="PF06580"/>
    </source>
</evidence>
<keyword evidence="1" id="KW-1133">Transmembrane helix</keyword>
<dbReference type="Gene3D" id="6.10.340.10">
    <property type="match status" value="1"/>
</dbReference>
<gene>
    <name evidence="3" type="ORF">O8D18_07645</name>
</gene>
<dbReference type="Proteomes" id="UP001148455">
    <property type="component" value="Unassembled WGS sequence"/>
</dbReference>
<dbReference type="AlphaFoldDB" id="A0A9X3HE71"/>
<dbReference type="RefSeq" id="WP_269762691.1">
    <property type="nucleotide sequence ID" value="NZ_JAPZEC010000006.1"/>
</dbReference>
<dbReference type="EMBL" id="JAPZED010000006">
    <property type="protein sequence ID" value="MCZ7693912.1"/>
    <property type="molecule type" value="Genomic_DNA"/>
</dbReference>
<dbReference type="PANTHER" id="PTHR34220">
    <property type="entry name" value="SENSOR HISTIDINE KINASE YPDA"/>
    <property type="match status" value="1"/>
</dbReference>
<protein>
    <submittedName>
        <fullName evidence="3">Histidine kinase</fullName>
    </submittedName>
</protein>
<dbReference type="InterPro" id="IPR036890">
    <property type="entry name" value="HATPase_C_sf"/>
</dbReference>
<dbReference type="InterPro" id="IPR010559">
    <property type="entry name" value="Sig_transdc_His_kin_internal"/>
</dbReference>
<proteinExistence type="predicted"/>
<sequence length="594" mass="68291">MFQKLCDQIKNASISKKILYILSSAIFLFALFILIGFLILTRSNNQILYQTSSQLLSYSTKNISDHLSSTQDMADFMMSDATIQRELGRIKDAPSDQTPADSYSNLHAALNIYHQRYKSDYIDNIQIVTPNFTVTSYSMDSHIIPSSMLQDLITEAKIQDGRSLWITRYAEPYGIFLVKSIRRIEHLKLDELGILIININLNQMMADISASEQNENSISYLLNNGEQQLYRHSDIEALTELELERLPQNSYDIQTIGNEQFFVVPASIPATGWTCYCLASYGNMYNDVLTFQRLFIVLLLCSLLLCLILTKLLIRPILAHFKVLIDKIRKFGNEEFEIMEIPYSYKDRHDEIGILHQQFDSMALKIQTLVRENYETNLVAKDAQLKALEMQINPHFLYNTLQSINWRAKMLKDTEISAMTEALGKLLRITLSSKNKDSSLRQELELVEHYMTIQKIRYDGRLTYETDVPEALLETYLPKFTLQPLAENAIHYTLEEDSDDCLIRICAQCDDSCLTIKVCNTDSRFEPDLLNKLLSGEILPHGFGIGILNVWKRLSLTFDKNYKLDFYNEDTFAVASISIPLNRKETEDGTITNC</sequence>
<feature type="domain" description="Signal transduction histidine kinase internal region" evidence="2">
    <location>
        <begin position="383"/>
        <end position="462"/>
    </location>
</feature>
<dbReference type="SUPFAM" id="SSF55874">
    <property type="entry name" value="ATPase domain of HSP90 chaperone/DNA topoisomerase II/histidine kinase"/>
    <property type="match status" value="1"/>
</dbReference>
<keyword evidence="3" id="KW-0808">Transferase</keyword>
<keyword evidence="3" id="KW-0418">Kinase</keyword>
<reference evidence="3" key="1">
    <citation type="submission" date="2022-12" db="EMBL/GenBank/DDBJ databases">
        <title>Genome of R. gnavus strain RSHDN_123.</title>
        <authorList>
            <person name="Abdugheni R."/>
        </authorList>
    </citation>
    <scope>NUCLEOTIDE SEQUENCE</scope>
    <source>
        <strain evidence="3">RSHDN_123</strain>
    </source>
</reference>
<organism evidence="3 4">
    <name type="scientific">Mediterraneibacter gnavus</name>
    <name type="common">Ruminococcus gnavus</name>
    <dbReference type="NCBI Taxonomy" id="33038"/>
    <lineage>
        <taxon>Bacteria</taxon>
        <taxon>Bacillati</taxon>
        <taxon>Bacillota</taxon>
        <taxon>Clostridia</taxon>
        <taxon>Lachnospirales</taxon>
        <taxon>Lachnospiraceae</taxon>
        <taxon>Mediterraneibacter</taxon>
    </lineage>
</organism>
<evidence type="ECO:0000313" key="3">
    <source>
        <dbReference type="EMBL" id="MCZ7693912.1"/>
    </source>
</evidence>
<name>A0A9X3HE71_MEDGN</name>
<dbReference type="InterPro" id="IPR050640">
    <property type="entry name" value="Bact_2-comp_sensor_kinase"/>
</dbReference>
<dbReference type="GO" id="GO:0000155">
    <property type="term" value="F:phosphorelay sensor kinase activity"/>
    <property type="evidence" value="ECO:0007669"/>
    <property type="project" value="InterPro"/>
</dbReference>
<evidence type="ECO:0000313" key="4">
    <source>
        <dbReference type="Proteomes" id="UP001148455"/>
    </source>
</evidence>
<feature type="transmembrane region" description="Helical" evidence="1">
    <location>
        <begin position="18"/>
        <end position="40"/>
    </location>
</feature>
<feature type="transmembrane region" description="Helical" evidence="1">
    <location>
        <begin position="294"/>
        <end position="314"/>
    </location>
</feature>
<dbReference type="Pfam" id="PF06580">
    <property type="entry name" value="His_kinase"/>
    <property type="match status" value="1"/>
</dbReference>
<dbReference type="PANTHER" id="PTHR34220:SF7">
    <property type="entry name" value="SENSOR HISTIDINE KINASE YPDA"/>
    <property type="match status" value="1"/>
</dbReference>
<keyword evidence="1" id="KW-0812">Transmembrane</keyword>
<keyword evidence="1" id="KW-0472">Membrane</keyword>